<dbReference type="EMBL" id="VSSQ01001830">
    <property type="protein sequence ID" value="MPM11428.1"/>
    <property type="molecule type" value="Genomic_DNA"/>
</dbReference>
<reference evidence="1" key="1">
    <citation type="submission" date="2019-08" db="EMBL/GenBank/DDBJ databases">
        <authorList>
            <person name="Kucharzyk K."/>
            <person name="Murdoch R.W."/>
            <person name="Higgins S."/>
            <person name="Loffler F."/>
        </authorList>
    </citation>
    <scope>NUCLEOTIDE SEQUENCE</scope>
</reference>
<protein>
    <recommendedName>
        <fullName evidence="2">DUF3486 family protein</fullName>
    </recommendedName>
</protein>
<organism evidence="1">
    <name type="scientific">bioreactor metagenome</name>
    <dbReference type="NCBI Taxonomy" id="1076179"/>
    <lineage>
        <taxon>unclassified sequences</taxon>
        <taxon>metagenomes</taxon>
        <taxon>ecological metagenomes</taxon>
    </lineage>
</organism>
<dbReference type="InterPro" id="IPR021874">
    <property type="entry name" value="Phage_Mu_Gp27"/>
</dbReference>
<name>A0A644X6I2_9ZZZZ</name>
<evidence type="ECO:0008006" key="2">
    <source>
        <dbReference type="Google" id="ProtNLM"/>
    </source>
</evidence>
<dbReference type="AlphaFoldDB" id="A0A644X6I2"/>
<evidence type="ECO:0000313" key="1">
    <source>
        <dbReference type="EMBL" id="MPM11428.1"/>
    </source>
</evidence>
<dbReference type="Pfam" id="PF11985">
    <property type="entry name" value="Phage_Mu_Gp27"/>
    <property type="match status" value="1"/>
</dbReference>
<proteinExistence type="predicted"/>
<comment type="caution">
    <text evidence="1">The sequence shown here is derived from an EMBL/GenBank/DDBJ whole genome shotgun (WGS) entry which is preliminary data.</text>
</comment>
<sequence>MAEKPRKPRSDSRMYQLPKEVLDQVNEMLTKDNMSYRDIQHWLEAQHSMKVSLSSISRYAFRIYETADRVAKDLEKTKFIVDFIGDNPDVDTVKVTTAILKSGLLQRLSSAEDEFNELPIEQASRLFLQIARTESSVKRADFEMRRKIDIAFEEMEGQLLDAIKHDPALSKQLRQVLTEAKGKIDADSGFISK</sequence>
<gene>
    <name evidence="1" type="ORF">SDC9_57772</name>
</gene>
<accession>A0A644X6I2</accession>